<dbReference type="Pfam" id="PF03091">
    <property type="entry name" value="CutA1"/>
    <property type="match status" value="1"/>
</dbReference>
<comment type="caution">
    <text evidence="2">The sequence shown here is derived from an EMBL/GenBank/DDBJ whole genome shotgun (WGS) entry which is preliminary data.</text>
</comment>
<dbReference type="SUPFAM" id="SSF54913">
    <property type="entry name" value="GlnB-like"/>
    <property type="match status" value="1"/>
</dbReference>
<reference evidence="2 3" key="1">
    <citation type="journal article" date="2018" name="Nat. Biotechnol.">
        <title>A standardized bacterial taxonomy based on genome phylogeny substantially revises the tree of life.</title>
        <authorList>
            <person name="Parks D.H."/>
            <person name="Chuvochina M."/>
            <person name="Waite D.W."/>
            <person name="Rinke C."/>
            <person name="Skarshewski A."/>
            <person name="Chaumeil P.A."/>
            <person name="Hugenholtz P."/>
        </authorList>
    </citation>
    <scope>NUCLEOTIDE SEQUENCE [LARGE SCALE GENOMIC DNA]</scope>
    <source>
        <strain evidence="2">UBA9958</strain>
    </source>
</reference>
<dbReference type="InterPro" id="IPR015867">
    <property type="entry name" value="N-reg_PII/ATP_PRibTrfase_C"/>
</dbReference>
<dbReference type="AlphaFoldDB" id="A0A351R8U5"/>
<protein>
    <submittedName>
        <fullName evidence="2">Divalent-cation tolerance protein CutA</fullName>
    </submittedName>
</protein>
<dbReference type="InterPro" id="IPR011322">
    <property type="entry name" value="N-reg_PII-like_a/b"/>
</dbReference>
<sequence>MSNPENILLVLTNVPDTTTASQLAETLVTQKLAACVNILSPCLSVYMWEGKLEHTNEIPMLIKTTQLQYDALQAAIIKVHPYELPEIISINVDGGLPQYLQWVTTQLSA</sequence>
<dbReference type="Proteomes" id="UP000264313">
    <property type="component" value="Unassembled WGS sequence"/>
</dbReference>
<accession>A0A351R8U5</accession>
<dbReference type="GO" id="GO:0010038">
    <property type="term" value="P:response to metal ion"/>
    <property type="evidence" value="ECO:0007669"/>
    <property type="project" value="InterPro"/>
</dbReference>
<dbReference type="EMBL" id="DNAA01000048">
    <property type="protein sequence ID" value="HBA08466.1"/>
    <property type="molecule type" value="Genomic_DNA"/>
</dbReference>
<organism evidence="2 3">
    <name type="scientific">Methylotenera mobilis</name>
    <dbReference type="NCBI Taxonomy" id="359408"/>
    <lineage>
        <taxon>Bacteria</taxon>
        <taxon>Pseudomonadati</taxon>
        <taxon>Pseudomonadota</taxon>
        <taxon>Betaproteobacteria</taxon>
        <taxon>Nitrosomonadales</taxon>
        <taxon>Methylophilaceae</taxon>
        <taxon>Methylotenera</taxon>
    </lineage>
</organism>
<evidence type="ECO:0000256" key="1">
    <source>
        <dbReference type="ARBA" id="ARBA00010169"/>
    </source>
</evidence>
<dbReference type="STRING" id="1132855.GCA_000384255_00054"/>
<evidence type="ECO:0000313" key="2">
    <source>
        <dbReference type="EMBL" id="HBA08466.1"/>
    </source>
</evidence>
<evidence type="ECO:0000313" key="3">
    <source>
        <dbReference type="Proteomes" id="UP000264313"/>
    </source>
</evidence>
<dbReference type="GO" id="GO:0005507">
    <property type="term" value="F:copper ion binding"/>
    <property type="evidence" value="ECO:0007669"/>
    <property type="project" value="TreeGrafter"/>
</dbReference>
<name>A0A351R8U5_9PROT</name>
<dbReference type="Gene3D" id="3.30.70.120">
    <property type="match status" value="1"/>
</dbReference>
<dbReference type="InterPro" id="IPR004323">
    <property type="entry name" value="Ion_tolerance_CutA"/>
</dbReference>
<dbReference type="PANTHER" id="PTHR23419:SF8">
    <property type="entry name" value="FI09726P"/>
    <property type="match status" value="1"/>
</dbReference>
<dbReference type="PANTHER" id="PTHR23419">
    <property type="entry name" value="DIVALENT CATION TOLERANCE CUTA-RELATED"/>
    <property type="match status" value="1"/>
</dbReference>
<proteinExistence type="inferred from homology"/>
<gene>
    <name evidence="2" type="ORF">DCW48_01955</name>
</gene>
<comment type="similarity">
    <text evidence="1">Belongs to the CutA family.</text>
</comment>